<organism evidence="1 2">
    <name type="scientific">Elstera litoralis</name>
    <dbReference type="NCBI Taxonomy" id="552518"/>
    <lineage>
        <taxon>Bacteria</taxon>
        <taxon>Pseudomonadati</taxon>
        <taxon>Pseudomonadota</taxon>
        <taxon>Alphaproteobacteria</taxon>
        <taxon>Rhodospirillales</taxon>
        <taxon>Rhodospirillaceae</taxon>
        <taxon>Elstera</taxon>
    </lineage>
</organism>
<dbReference type="AlphaFoldDB" id="A0A0F3IWA8"/>
<evidence type="ECO:0000313" key="2">
    <source>
        <dbReference type="Proteomes" id="UP000033774"/>
    </source>
</evidence>
<dbReference type="Pfam" id="PF06707">
    <property type="entry name" value="DUF1194"/>
    <property type="match status" value="1"/>
</dbReference>
<keyword evidence="2" id="KW-1185">Reference proteome</keyword>
<dbReference type="PATRIC" id="fig|552518.3.peg.1881"/>
<dbReference type="InterPro" id="IPR010607">
    <property type="entry name" value="DUF1194"/>
</dbReference>
<comment type="caution">
    <text evidence="1">The sequence shown here is derived from an EMBL/GenBank/DDBJ whole genome shotgun (WGS) entry which is preliminary data.</text>
</comment>
<accession>A0A0F3IWA8</accession>
<name>A0A0F3IWA8_9PROT</name>
<dbReference type="EMBL" id="LAJY01000029">
    <property type="protein sequence ID" value="KJV10912.1"/>
    <property type="molecule type" value="Genomic_DNA"/>
</dbReference>
<dbReference type="OrthoDB" id="9792179at2"/>
<dbReference type="Gene3D" id="3.40.50.410">
    <property type="entry name" value="von Willebrand factor, type A domain"/>
    <property type="match status" value="1"/>
</dbReference>
<protein>
    <recommendedName>
        <fullName evidence="3">VWFA domain-containing protein</fullName>
    </recommendedName>
</protein>
<dbReference type="Proteomes" id="UP000033774">
    <property type="component" value="Unassembled WGS sequence"/>
</dbReference>
<reference evidence="1 2" key="1">
    <citation type="submission" date="2015-03" db="EMBL/GenBank/DDBJ databases">
        <title>Draft genome sequence of Elstera litoralis.</title>
        <authorList>
            <person name="Rahalkar M.C."/>
            <person name="Dhakephalkar P.K."/>
            <person name="Pore S.D."/>
            <person name="Arora P."/>
            <person name="Kapse N.G."/>
            <person name="Pandit P.S."/>
        </authorList>
    </citation>
    <scope>NUCLEOTIDE SEQUENCE [LARGE SCALE GENOMIC DNA]</scope>
    <source>
        <strain evidence="1 2">Dia-1</strain>
    </source>
</reference>
<dbReference type="SUPFAM" id="SSF53300">
    <property type="entry name" value="vWA-like"/>
    <property type="match status" value="1"/>
</dbReference>
<sequence length="244" mass="25748">MVLLCGLLCPVVVAQARVVDLLLVLAVDVSRSIDEEEFTLQREGYAQALTDTSVLNAIRSGPMGAIAVAYMEWSGADLQTVIIPWTVIDGAAPAQRIAQILRTVPRPFGERTGVGAAIAASVALIEAAPHEGLRQVIDISGDGRNSSGGPPAPFRDMAVEKGITLNALPIVNNRPTFGRIEPDLPGFFRDEVIGGPGAFLQVAEGFTSFGAAIKAKLVREIAHRQPLPQSNPSETLIGVIPLGK</sequence>
<evidence type="ECO:0000313" key="1">
    <source>
        <dbReference type="EMBL" id="KJV10912.1"/>
    </source>
</evidence>
<dbReference type="InterPro" id="IPR036465">
    <property type="entry name" value="vWFA_dom_sf"/>
</dbReference>
<proteinExistence type="predicted"/>
<gene>
    <name evidence="1" type="ORF">VZ95_01860</name>
</gene>
<evidence type="ECO:0008006" key="3">
    <source>
        <dbReference type="Google" id="ProtNLM"/>
    </source>
</evidence>